<organism evidence="3 4">
    <name type="scientific">Acorus calamus</name>
    <name type="common">Sweet flag</name>
    <dbReference type="NCBI Taxonomy" id="4465"/>
    <lineage>
        <taxon>Eukaryota</taxon>
        <taxon>Viridiplantae</taxon>
        <taxon>Streptophyta</taxon>
        <taxon>Embryophyta</taxon>
        <taxon>Tracheophyta</taxon>
        <taxon>Spermatophyta</taxon>
        <taxon>Magnoliopsida</taxon>
        <taxon>Liliopsida</taxon>
        <taxon>Acoraceae</taxon>
        <taxon>Acorus</taxon>
    </lineage>
</organism>
<evidence type="ECO:0000313" key="4">
    <source>
        <dbReference type="Proteomes" id="UP001180020"/>
    </source>
</evidence>
<reference evidence="3" key="1">
    <citation type="journal article" date="2023" name="Nat. Commun.">
        <title>Diploid and tetraploid genomes of Acorus and the evolution of monocots.</title>
        <authorList>
            <person name="Ma L."/>
            <person name="Liu K.W."/>
            <person name="Li Z."/>
            <person name="Hsiao Y.Y."/>
            <person name="Qi Y."/>
            <person name="Fu T."/>
            <person name="Tang G.D."/>
            <person name="Zhang D."/>
            <person name="Sun W.H."/>
            <person name="Liu D.K."/>
            <person name="Li Y."/>
            <person name="Chen G.Z."/>
            <person name="Liu X.D."/>
            <person name="Liao X.Y."/>
            <person name="Jiang Y.T."/>
            <person name="Yu X."/>
            <person name="Hao Y."/>
            <person name="Huang J."/>
            <person name="Zhao X.W."/>
            <person name="Ke S."/>
            <person name="Chen Y.Y."/>
            <person name="Wu W.L."/>
            <person name="Hsu J.L."/>
            <person name="Lin Y.F."/>
            <person name="Huang M.D."/>
            <person name="Li C.Y."/>
            <person name="Huang L."/>
            <person name="Wang Z.W."/>
            <person name="Zhao X."/>
            <person name="Zhong W.Y."/>
            <person name="Peng D.H."/>
            <person name="Ahmad S."/>
            <person name="Lan S."/>
            <person name="Zhang J.S."/>
            <person name="Tsai W.C."/>
            <person name="Van de Peer Y."/>
            <person name="Liu Z.J."/>
        </authorList>
    </citation>
    <scope>NUCLEOTIDE SEQUENCE</scope>
    <source>
        <strain evidence="3">CP</strain>
    </source>
</reference>
<dbReference type="PANTHER" id="PTHR36369:SF1">
    <property type="entry name" value="TRANSMEMBRANE PROTEIN"/>
    <property type="match status" value="1"/>
</dbReference>
<evidence type="ECO:0000256" key="1">
    <source>
        <dbReference type="SAM" id="MobiDB-lite"/>
    </source>
</evidence>
<dbReference type="EMBL" id="JAUJYO010000012">
    <property type="protein sequence ID" value="KAK1301688.1"/>
    <property type="molecule type" value="Genomic_DNA"/>
</dbReference>
<reference evidence="3" key="2">
    <citation type="submission" date="2023-06" db="EMBL/GenBank/DDBJ databases">
        <authorList>
            <person name="Ma L."/>
            <person name="Liu K.-W."/>
            <person name="Li Z."/>
            <person name="Hsiao Y.-Y."/>
            <person name="Qi Y."/>
            <person name="Fu T."/>
            <person name="Tang G."/>
            <person name="Zhang D."/>
            <person name="Sun W.-H."/>
            <person name="Liu D.-K."/>
            <person name="Li Y."/>
            <person name="Chen G.-Z."/>
            <person name="Liu X.-D."/>
            <person name="Liao X.-Y."/>
            <person name="Jiang Y.-T."/>
            <person name="Yu X."/>
            <person name="Hao Y."/>
            <person name="Huang J."/>
            <person name="Zhao X.-W."/>
            <person name="Ke S."/>
            <person name="Chen Y.-Y."/>
            <person name="Wu W.-L."/>
            <person name="Hsu J.-L."/>
            <person name="Lin Y.-F."/>
            <person name="Huang M.-D."/>
            <person name="Li C.-Y."/>
            <person name="Huang L."/>
            <person name="Wang Z.-W."/>
            <person name="Zhao X."/>
            <person name="Zhong W.-Y."/>
            <person name="Peng D.-H."/>
            <person name="Ahmad S."/>
            <person name="Lan S."/>
            <person name="Zhang J.-S."/>
            <person name="Tsai W.-C."/>
            <person name="Van De Peer Y."/>
            <person name="Liu Z.-J."/>
        </authorList>
    </citation>
    <scope>NUCLEOTIDE SEQUENCE</scope>
    <source>
        <strain evidence="3">CP</strain>
        <tissue evidence="3">Leaves</tissue>
    </source>
</reference>
<feature type="region of interest" description="Disordered" evidence="1">
    <location>
        <begin position="49"/>
        <end position="88"/>
    </location>
</feature>
<protein>
    <submittedName>
        <fullName evidence="3">Uncharacterized protein</fullName>
    </submittedName>
</protein>
<dbReference type="Proteomes" id="UP001180020">
    <property type="component" value="Unassembled WGS sequence"/>
</dbReference>
<gene>
    <name evidence="3" type="ORF">QJS10_CPB12g01834</name>
</gene>
<comment type="caution">
    <text evidence="3">The sequence shown here is derived from an EMBL/GenBank/DDBJ whole genome shotgun (WGS) entry which is preliminary data.</text>
</comment>
<keyword evidence="2" id="KW-0472">Membrane</keyword>
<proteinExistence type="predicted"/>
<dbReference type="SUPFAM" id="SSF101447">
    <property type="entry name" value="Formin homology 2 domain (FH2 domain)"/>
    <property type="match status" value="1"/>
</dbReference>
<sequence length="192" mass="21214">MDLLETTAPVDALLFKRLVSLASVSPLWAWIAVLTAAFGFWRIRTVHSVSSRQSNSPPPPPPPPPPSDAANDESVDGAPPTPSELAPDVHVEEREWQGLTKGKLTVYYHCADEEVEVDGDGSDGWEVDRGMDGGDLRWRGREAFGAVGWRRRRGDLGWYGYQDLTALNGSVVQLWNAVESRRQNMRVVSVFG</sequence>
<keyword evidence="2" id="KW-0812">Transmembrane</keyword>
<feature type="compositionally biased region" description="Pro residues" evidence="1">
    <location>
        <begin position="56"/>
        <end position="67"/>
    </location>
</feature>
<keyword evidence="2" id="KW-1133">Transmembrane helix</keyword>
<evidence type="ECO:0000313" key="3">
    <source>
        <dbReference type="EMBL" id="KAK1301688.1"/>
    </source>
</evidence>
<evidence type="ECO:0000256" key="2">
    <source>
        <dbReference type="SAM" id="Phobius"/>
    </source>
</evidence>
<feature type="transmembrane region" description="Helical" evidence="2">
    <location>
        <begin position="20"/>
        <end position="43"/>
    </location>
</feature>
<name>A0AAV9DN17_ACOCL</name>
<dbReference type="PANTHER" id="PTHR36369">
    <property type="entry name" value="TRANSMEMBRANE PROTEIN"/>
    <property type="match status" value="1"/>
</dbReference>
<dbReference type="AlphaFoldDB" id="A0AAV9DN17"/>
<accession>A0AAV9DN17</accession>
<keyword evidence="4" id="KW-1185">Reference proteome</keyword>